<dbReference type="InterPro" id="IPR013783">
    <property type="entry name" value="Ig-like_fold"/>
</dbReference>
<reference evidence="2" key="1">
    <citation type="submission" date="2021-01" db="EMBL/GenBank/DDBJ databases">
        <title>Whole genome shotgun sequence of Virgisporangium aliadipatigenens NBRC 105644.</title>
        <authorList>
            <person name="Komaki H."/>
            <person name="Tamura T."/>
        </authorList>
    </citation>
    <scope>NUCLEOTIDE SEQUENCE</scope>
    <source>
        <strain evidence="2">NBRC 105644</strain>
    </source>
</reference>
<feature type="region of interest" description="Disordered" evidence="1">
    <location>
        <begin position="1207"/>
        <end position="1232"/>
    </location>
</feature>
<keyword evidence="3" id="KW-1185">Reference proteome</keyword>
<dbReference type="Gene3D" id="2.60.40.10">
    <property type="entry name" value="Immunoglobulins"/>
    <property type="match status" value="1"/>
</dbReference>
<evidence type="ECO:0000313" key="3">
    <source>
        <dbReference type="Proteomes" id="UP000619260"/>
    </source>
</evidence>
<name>A0A8J3YKH3_9ACTN</name>
<proteinExistence type="predicted"/>
<feature type="compositionally biased region" description="Gly residues" evidence="1">
    <location>
        <begin position="976"/>
        <end position="994"/>
    </location>
</feature>
<evidence type="ECO:0000313" key="2">
    <source>
        <dbReference type="EMBL" id="GIJ46082.1"/>
    </source>
</evidence>
<protein>
    <submittedName>
        <fullName evidence="2">Uncharacterized protein</fullName>
    </submittedName>
</protein>
<dbReference type="AlphaFoldDB" id="A0A8J3YKH3"/>
<organism evidence="2 3">
    <name type="scientific">Virgisporangium aliadipatigenens</name>
    <dbReference type="NCBI Taxonomy" id="741659"/>
    <lineage>
        <taxon>Bacteria</taxon>
        <taxon>Bacillati</taxon>
        <taxon>Actinomycetota</taxon>
        <taxon>Actinomycetes</taxon>
        <taxon>Micromonosporales</taxon>
        <taxon>Micromonosporaceae</taxon>
        <taxon>Virgisporangium</taxon>
    </lineage>
</organism>
<comment type="caution">
    <text evidence="2">The sequence shown here is derived from an EMBL/GenBank/DDBJ whole genome shotgun (WGS) entry which is preliminary data.</text>
</comment>
<gene>
    <name evidence="2" type="ORF">Val02_29680</name>
</gene>
<sequence length="1232" mass="131063">MLTDGTLDLTHLGLFIVDAAAPHAPVSRLPVYAEVGLGATPGEVDPRFADDDLVTALRRADEESDDGDAARRRIVGTLAVEISRVLTPAARDTLAADRDRKVDFLTDALRGARTALGRRLADARPDELRGALKAAIRAEAQRRDLGVTGPDAAAVTWAHPLGILATDHAGYLSFDLTRLPPGVRAALHDAVRTRRDTPTAPRDLTVWLYPLAAGVPPIDALEQGRFTRHAVVARLALTPPHTTAQAARLGFPALQRPDLVDWELSPVSFAVNGAAILGDGGCETLLPANVAVQEFRFYQAVGLRDPGAQPPGLGDAAALIRAGVVNRYRMAWFHLGHSLGPILYSLPLAPGESVNIAVVDWSHTTDAERTEDTKVDEQLVHSQHRERAITETVDAALREYQAGSSSMAGFAASAGASGSIGVAGAALGLSGAIGGASSDSSGSRDLSATTVQQLSDRVAQASAASRELRSTVVVHANQSEKEAIETRTVVNYNHSHALTILYYEVLRHLRLVTELTAQSPAVLVKVRADHFAGTDLDAARTAVRHQAALRASLLDPRLDPAFEAAQRWIRRGGALPPLPAAPPAPAVRFRFFIFEMTVGGIAVEDRSDADVDIEASLFGSASVRLVNQAAAGGPSPKLDPPGAFGQKDAVERFVAMPQAPGPVNWADLDGMALAVNLSRTFISFKHIKVIGVDSPGRHEHVVLDQSYANGHLVISESTQLTLPLLPPPPAPPAPPGYPADVLDDQARTLELLAHLRENAAHYGRAVMFHQNPGERARYLQTIRLADGSGVLDHVENRPLEFVSTGDGDFIAFPCTDEAWRTRIAGVLEPAEDDPGVLDERLITLPTRGVFADARLGHCNASEEIDNTRFWDWQQSPIPHTAAEIAAINAVTPRPEPTDLTPTALPQPIVNIVNPPAAPDPTGLAAAVAGITTPNVFRDMSGRAELNDLLKRLSDNSVSIAEASSIARGIQAKQAHPGGGVAPVGGPGAPNGAVGGPRATPTEPSTTSRDLHDLQRVLGNAEERGLLSPQDSRELYTTAARNAVTPDGTAHLLFGVAVPDPAEWRPLARAAVPWSAWTREQKIRAMDERQAAWNRLLNGTRRPEDRETLDLVEPYRADMRDFAARTVKVILAVTPFQTANAGDRVTLTAQLFLPGGPPPAGQVTFSAELPLGRQSLGTRNVADGKASVSTTALPKGPVRLIAEYPDQTVADPNGGPGQVELNGGQDRTTYTIT</sequence>
<dbReference type="EMBL" id="BOPF01000009">
    <property type="protein sequence ID" value="GIJ46082.1"/>
    <property type="molecule type" value="Genomic_DNA"/>
</dbReference>
<feature type="region of interest" description="Disordered" evidence="1">
    <location>
        <begin position="970"/>
        <end position="1009"/>
    </location>
</feature>
<accession>A0A8J3YKH3</accession>
<dbReference type="Proteomes" id="UP000619260">
    <property type="component" value="Unassembled WGS sequence"/>
</dbReference>
<evidence type="ECO:0000256" key="1">
    <source>
        <dbReference type="SAM" id="MobiDB-lite"/>
    </source>
</evidence>
<dbReference type="RefSeq" id="WP_203899617.1">
    <property type="nucleotide sequence ID" value="NZ_BOPF01000009.1"/>
</dbReference>
<dbReference type="GO" id="GO:0005975">
    <property type="term" value="P:carbohydrate metabolic process"/>
    <property type="evidence" value="ECO:0007669"/>
    <property type="project" value="UniProtKB-ARBA"/>
</dbReference>